<name>A0A9W7FNL9_9STRA</name>
<dbReference type="AlphaFoldDB" id="A0A9W7FNL9"/>
<evidence type="ECO:0000313" key="2">
    <source>
        <dbReference type="EMBL" id="GMI15295.1"/>
    </source>
</evidence>
<dbReference type="EMBL" id="BRXX01000517">
    <property type="protein sequence ID" value="GMI15295.1"/>
    <property type="molecule type" value="Genomic_DNA"/>
</dbReference>
<reference evidence="3" key="1">
    <citation type="journal article" date="2023" name="Commun. Biol.">
        <title>Genome analysis of Parmales, the sister group of diatoms, reveals the evolutionary specialization of diatoms from phago-mixotrophs to photoautotrophs.</title>
        <authorList>
            <person name="Ban H."/>
            <person name="Sato S."/>
            <person name="Yoshikawa S."/>
            <person name="Yamada K."/>
            <person name="Nakamura Y."/>
            <person name="Ichinomiya M."/>
            <person name="Sato N."/>
            <person name="Blanc-Mathieu R."/>
            <person name="Endo H."/>
            <person name="Kuwata A."/>
            <person name="Ogata H."/>
        </authorList>
    </citation>
    <scope>NUCLEOTIDE SEQUENCE [LARGE SCALE GENOMIC DNA]</scope>
    <source>
        <strain evidence="3">NIES 3699</strain>
    </source>
</reference>
<evidence type="ECO:0000256" key="1">
    <source>
        <dbReference type="SAM" id="Phobius"/>
    </source>
</evidence>
<keyword evidence="1" id="KW-1133">Transmembrane helix</keyword>
<feature type="transmembrane region" description="Helical" evidence="1">
    <location>
        <begin position="33"/>
        <end position="50"/>
    </location>
</feature>
<accession>A0A9W7FNL9</accession>
<comment type="caution">
    <text evidence="2">The sequence shown here is derived from an EMBL/GenBank/DDBJ whole genome shotgun (WGS) entry which is preliminary data.</text>
</comment>
<proteinExistence type="predicted"/>
<evidence type="ECO:0000313" key="3">
    <source>
        <dbReference type="Proteomes" id="UP001165160"/>
    </source>
</evidence>
<gene>
    <name evidence="2" type="ORF">TrVE_jg10008</name>
</gene>
<keyword evidence="1" id="KW-0472">Membrane</keyword>
<sequence length="214" mass="23668">MPKNIEVESDNVPLDPQPEPRCRIGTLSNRTKCILCVTLTLSLLALFFWPKAIAVSFPLNYFIKILSSDENSIKFDFSTKTFVVSSQIPLDISNSNYIPLKAHISANLYYPGDEGFDGVLMATSDNDSLDIPALGKTTVNLDLNAHVAKFSEGVRMSTQFTLDCGACALKTKANCLEETDFFIDALVEPDYFGFGRKFPLTLTIPLPCASIYPY</sequence>
<dbReference type="Proteomes" id="UP001165160">
    <property type="component" value="Unassembled WGS sequence"/>
</dbReference>
<protein>
    <submittedName>
        <fullName evidence="2">Uncharacterized protein</fullName>
    </submittedName>
</protein>
<keyword evidence="3" id="KW-1185">Reference proteome</keyword>
<organism evidence="2 3">
    <name type="scientific">Triparma verrucosa</name>
    <dbReference type="NCBI Taxonomy" id="1606542"/>
    <lineage>
        <taxon>Eukaryota</taxon>
        <taxon>Sar</taxon>
        <taxon>Stramenopiles</taxon>
        <taxon>Ochrophyta</taxon>
        <taxon>Bolidophyceae</taxon>
        <taxon>Parmales</taxon>
        <taxon>Triparmaceae</taxon>
        <taxon>Triparma</taxon>
    </lineage>
</organism>
<keyword evidence="1" id="KW-0812">Transmembrane</keyword>